<proteinExistence type="predicted"/>
<dbReference type="EMBL" id="CM056743">
    <property type="protein sequence ID" value="KAJ8671821.1"/>
    <property type="molecule type" value="Genomic_DNA"/>
</dbReference>
<evidence type="ECO:0000313" key="2">
    <source>
        <dbReference type="Proteomes" id="UP001239111"/>
    </source>
</evidence>
<comment type="caution">
    <text evidence="1">The sequence shown here is derived from an EMBL/GenBank/DDBJ whole genome shotgun (WGS) entry which is preliminary data.</text>
</comment>
<organism evidence="1 2">
    <name type="scientific">Eretmocerus hayati</name>
    <dbReference type="NCBI Taxonomy" id="131215"/>
    <lineage>
        <taxon>Eukaryota</taxon>
        <taxon>Metazoa</taxon>
        <taxon>Ecdysozoa</taxon>
        <taxon>Arthropoda</taxon>
        <taxon>Hexapoda</taxon>
        <taxon>Insecta</taxon>
        <taxon>Pterygota</taxon>
        <taxon>Neoptera</taxon>
        <taxon>Endopterygota</taxon>
        <taxon>Hymenoptera</taxon>
        <taxon>Apocrita</taxon>
        <taxon>Proctotrupomorpha</taxon>
        <taxon>Chalcidoidea</taxon>
        <taxon>Aphelinidae</taxon>
        <taxon>Aphelininae</taxon>
        <taxon>Eretmocerus</taxon>
    </lineage>
</organism>
<protein>
    <submittedName>
        <fullName evidence="1">Uncharacterized protein</fullName>
    </submittedName>
</protein>
<name>A0ACC2NLN0_9HYME</name>
<gene>
    <name evidence="1" type="ORF">QAD02_003080</name>
</gene>
<keyword evidence="2" id="KW-1185">Reference proteome</keyword>
<evidence type="ECO:0000313" key="1">
    <source>
        <dbReference type="EMBL" id="KAJ8671821.1"/>
    </source>
</evidence>
<reference evidence="1" key="1">
    <citation type="submission" date="2023-04" db="EMBL/GenBank/DDBJ databases">
        <title>A chromosome-level genome assembly of the parasitoid wasp Eretmocerus hayati.</title>
        <authorList>
            <person name="Zhong Y."/>
            <person name="Liu S."/>
            <person name="Liu Y."/>
        </authorList>
    </citation>
    <scope>NUCLEOTIDE SEQUENCE</scope>
    <source>
        <strain evidence="1">ZJU_SS_LIU_2023</strain>
    </source>
</reference>
<accession>A0ACC2NLN0</accession>
<dbReference type="Proteomes" id="UP001239111">
    <property type="component" value="Chromosome 3"/>
</dbReference>
<sequence length="121" mass="13834">MDGETTGEELMAAAKDIPHFRGVFLRTQLPYLRGPAWREKAIINLCDESSPGTHWCCYTKNGSRVRFYNSYGNLRPPSELVQYLGPQCEISYNRSQHQTYSQKNCGHLCIKFLKESAIKGE</sequence>